<keyword evidence="5 6" id="KW-0472">Membrane</keyword>
<evidence type="ECO:0000256" key="1">
    <source>
        <dbReference type="ARBA" id="ARBA00004141"/>
    </source>
</evidence>
<feature type="transmembrane region" description="Helical" evidence="6">
    <location>
        <begin position="41"/>
        <end position="67"/>
    </location>
</feature>
<dbReference type="GeneTree" id="ENSGT00390000013762"/>
<comment type="similarity">
    <text evidence="2">Belongs to the TMEM151 family.</text>
</comment>
<reference evidence="7" key="2">
    <citation type="submission" date="2025-08" db="UniProtKB">
        <authorList>
            <consortium name="Ensembl"/>
        </authorList>
    </citation>
    <scope>IDENTIFICATION</scope>
</reference>
<sequence>MQGVTVTGEAPMLNQERREEQRPLKQSLSGSLCRESHWKCLVLTLLMYGCFGVLAWCSLYKITILTLDTNYFGISRIYHDSPCSNGYIYIPLAFLTMLYVVYLVECWHCYSKNMTQHKVEISTVYERIQRMQQSTPCIWWKAISYHYIRRTRQVTRYRNGDAYTTTQVYHERVNTHMSSSEFDYSRHGVKDVSKELLGLSDYPATKLRFTKCFSFANSEAETSYLTQRARFFSENEGLDDYMEAREGMHLKNVDFKEHMIAFPDPSHPPWYTRRYIFWLASLFMLSWPLRVIAEYRTAYVHYHVEKLFGLDEGVLTPEDTGYSRRISRVNTIDMTELEWHIRSNQQMVPSYSEALLMDSTVANSGYATYMQNCQRCRRTVSSSSLPSRCARSGNSRLPFSRSRFSLGRMQPSRRTCLFRSLSGRVDERSLSDEAGMLEEPPSYQDALYFPVLIVHGEENCNRNGVFQQSRPPL</sequence>
<dbReference type="Ensembl" id="ENSECRT00000000579.1">
    <property type="protein sequence ID" value="ENSECRP00000000566.1"/>
    <property type="gene ID" value="ENSECRG00000000335.1"/>
</dbReference>
<organism evidence="7 8">
    <name type="scientific">Erpetoichthys calabaricus</name>
    <name type="common">Rope fish</name>
    <name type="synonym">Calamoichthys calabaricus</name>
    <dbReference type="NCBI Taxonomy" id="27687"/>
    <lineage>
        <taxon>Eukaryota</taxon>
        <taxon>Metazoa</taxon>
        <taxon>Chordata</taxon>
        <taxon>Craniata</taxon>
        <taxon>Vertebrata</taxon>
        <taxon>Euteleostomi</taxon>
        <taxon>Actinopterygii</taxon>
        <taxon>Polypteriformes</taxon>
        <taxon>Polypteridae</taxon>
        <taxon>Erpetoichthys</taxon>
    </lineage>
</organism>
<evidence type="ECO:0000256" key="4">
    <source>
        <dbReference type="ARBA" id="ARBA00022989"/>
    </source>
</evidence>
<dbReference type="PANTHER" id="PTHR31893">
    <property type="entry name" value="TRANSMEMBRANE PROTEIN 151 HOMOLOG"/>
    <property type="match status" value="1"/>
</dbReference>
<name>A0A8C4RCD1_ERPCA</name>
<keyword evidence="8" id="KW-1185">Reference proteome</keyword>
<reference evidence="7" key="1">
    <citation type="submission" date="2021-06" db="EMBL/GenBank/DDBJ databases">
        <authorList>
            <consortium name="Wellcome Sanger Institute Data Sharing"/>
        </authorList>
    </citation>
    <scope>NUCLEOTIDE SEQUENCE [LARGE SCALE GENOMIC DNA]</scope>
</reference>
<evidence type="ECO:0000256" key="5">
    <source>
        <dbReference type="ARBA" id="ARBA00023136"/>
    </source>
</evidence>
<reference evidence="7" key="3">
    <citation type="submission" date="2025-09" db="UniProtKB">
        <authorList>
            <consortium name="Ensembl"/>
        </authorList>
    </citation>
    <scope>IDENTIFICATION</scope>
</reference>
<dbReference type="AlphaFoldDB" id="A0A8C4RCD1"/>
<evidence type="ECO:0000256" key="6">
    <source>
        <dbReference type="SAM" id="Phobius"/>
    </source>
</evidence>
<proteinExistence type="inferred from homology"/>
<feature type="transmembrane region" description="Helical" evidence="6">
    <location>
        <begin position="87"/>
        <end position="104"/>
    </location>
</feature>
<keyword evidence="3 6" id="KW-0812">Transmembrane</keyword>
<dbReference type="GO" id="GO:0016020">
    <property type="term" value="C:membrane"/>
    <property type="evidence" value="ECO:0007669"/>
    <property type="project" value="UniProtKB-SubCell"/>
</dbReference>
<protein>
    <submittedName>
        <fullName evidence="7">Transmembrane protein 151A</fullName>
    </submittedName>
</protein>
<dbReference type="InterPro" id="IPR026767">
    <property type="entry name" value="Tmem151"/>
</dbReference>
<evidence type="ECO:0000313" key="8">
    <source>
        <dbReference type="Proteomes" id="UP000694620"/>
    </source>
</evidence>
<evidence type="ECO:0000313" key="7">
    <source>
        <dbReference type="Ensembl" id="ENSECRP00000000566.1"/>
    </source>
</evidence>
<evidence type="ECO:0000256" key="2">
    <source>
        <dbReference type="ARBA" id="ARBA00009583"/>
    </source>
</evidence>
<dbReference type="Proteomes" id="UP000694620">
    <property type="component" value="Chromosome 1"/>
</dbReference>
<keyword evidence="4 6" id="KW-1133">Transmembrane helix</keyword>
<accession>A0A8C4RCD1</accession>
<comment type="subcellular location">
    <subcellularLocation>
        <location evidence="1">Membrane</location>
        <topology evidence="1">Multi-pass membrane protein</topology>
    </subcellularLocation>
</comment>
<dbReference type="Pfam" id="PF14857">
    <property type="entry name" value="TMEM151"/>
    <property type="match status" value="1"/>
</dbReference>
<evidence type="ECO:0000256" key="3">
    <source>
        <dbReference type="ARBA" id="ARBA00022692"/>
    </source>
</evidence>
<dbReference type="PANTHER" id="PTHR31893:SF3">
    <property type="entry name" value="TRANSMEMBRANE PROTEIN 151A"/>
    <property type="match status" value="1"/>
</dbReference>
<gene>
    <name evidence="7" type="primary">TMEM151A</name>
    <name evidence="7" type="synonym">LOC114650404</name>
</gene>